<dbReference type="InterPro" id="IPR048454">
    <property type="entry name" value="YetF_N"/>
</dbReference>
<evidence type="ECO:0000256" key="6">
    <source>
        <dbReference type="ARBA" id="ARBA00023136"/>
    </source>
</evidence>
<keyword evidence="5 7" id="KW-1133">Transmembrane helix</keyword>
<dbReference type="RefSeq" id="WP_121848474.1">
    <property type="nucleotide sequence ID" value="NZ_CP032050.1"/>
</dbReference>
<evidence type="ECO:0000259" key="8">
    <source>
        <dbReference type="Pfam" id="PF04239"/>
    </source>
</evidence>
<dbReference type="Gene3D" id="3.30.240.20">
    <property type="entry name" value="bsu07140 like domains"/>
    <property type="match status" value="1"/>
</dbReference>
<dbReference type="PANTHER" id="PTHR34582">
    <property type="entry name" value="UPF0702 TRANSMEMBRANE PROTEIN YCAP"/>
    <property type="match status" value="1"/>
</dbReference>
<gene>
    <name evidence="10" type="ORF">D1013_08830</name>
</gene>
<accession>A0A3G2L5F3</accession>
<comment type="subcellular location">
    <subcellularLocation>
        <location evidence="1">Cell membrane</location>
        <topology evidence="1">Multi-pass membrane protein</topology>
    </subcellularLocation>
</comment>
<keyword evidence="3" id="KW-1003">Cell membrane</keyword>
<dbReference type="GO" id="GO:0005886">
    <property type="term" value="C:plasma membrane"/>
    <property type="evidence" value="ECO:0007669"/>
    <property type="project" value="UniProtKB-SubCell"/>
</dbReference>
<comment type="similarity">
    <text evidence="2">Belongs to the UPF0702 family.</text>
</comment>
<dbReference type="OrthoDB" id="9793799at2"/>
<feature type="domain" description="YetF C-terminal" evidence="8">
    <location>
        <begin position="89"/>
        <end position="158"/>
    </location>
</feature>
<dbReference type="InterPro" id="IPR007353">
    <property type="entry name" value="DUF421"/>
</dbReference>
<dbReference type="Proteomes" id="UP000276309">
    <property type="component" value="Chromosome"/>
</dbReference>
<feature type="transmembrane region" description="Helical" evidence="7">
    <location>
        <begin position="12"/>
        <end position="32"/>
    </location>
</feature>
<dbReference type="KEGG" id="emar:D1013_08830"/>
<sequence>MMELLQINLPTPYRIVLSTMGIYFTVILFTRIAGKRSFSKMSSFDFSMTVAIGSVIASTILSPSISLVSGIMGLASIYILQILVAIGRRYKLLKQAVDNSPLLLMDGRIIIKDNLKKARVTESDLRSKLREANVASLDEVLAVIFETTGDISVLHKIDGDIKLDPWLLTDVQKS</sequence>
<evidence type="ECO:0000313" key="11">
    <source>
        <dbReference type="Proteomes" id="UP000276309"/>
    </source>
</evidence>
<organism evidence="10 11">
    <name type="scientific">Euzebyella marina</name>
    <dbReference type="NCBI Taxonomy" id="1761453"/>
    <lineage>
        <taxon>Bacteria</taxon>
        <taxon>Pseudomonadati</taxon>
        <taxon>Bacteroidota</taxon>
        <taxon>Flavobacteriia</taxon>
        <taxon>Flavobacteriales</taxon>
        <taxon>Flavobacteriaceae</taxon>
        <taxon>Euzebyella</taxon>
    </lineage>
</organism>
<evidence type="ECO:0000256" key="7">
    <source>
        <dbReference type="SAM" id="Phobius"/>
    </source>
</evidence>
<reference evidence="10 11" key="1">
    <citation type="submission" date="2018-08" db="EMBL/GenBank/DDBJ databases">
        <title>The reduced genetic potential of extracellular carbohydrate catabolism in Euzebyella marina RN62, a Flavobacteriia bacterium isolated from the hadal water.</title>
        <authorList>
            <person name="Xue C."/>
        </authorList>
    </citation>
    <scope>NUCLEOTIDE SEQUENCE [LARGE SCALE GENOMIC DNA]</scope>
    <source>
        <strain evidence="10 11">RN62</strain>
    </source>
</reference>
<evidence type="ECO:0000256" key="2">
    <source>
        <dbReference type="ARBA" id="ARBA00006448"/>
    </source>
</evidence>
<protein>
    <submittedName>
        <fullName evidence="10">DUF421 domain-containing protein</fullName>
    </submittedName>
</protein>
<keyword evidence="6 7" id="KW-0472">Membrane</keyword>
<name>A0A3G2L5F3_9FLAO</name>
<dbReference type="Pfam" id="PF20730">
    <property type="entry name" value="YetF_N"/>
    <property type="match status" value="1"/>
</dbReference>
<evidence type="ECO:0000256" key="5">
    <source>
        <dbReference type="ARBA" id="ARBA00022989"/>
    </source>
</evidence>
<dbReference type="AlphaFoldDB" id="A0A3G2L5F3"/>
<evidence type="ECO:0000259" key="9">
    <source>
        <dbReference type="Pfam" id="PF20730"/>
    </source>
</evidence>
<dbReference type="Pfam" id="PF04239">
    <property type="entry name" value="DUF421"/>
    <property type="match status" value="1"/>
</dbReference>
<feature type="transmembrane region" description="Helical" evidence="7">
    <location>
        <begin position="67"/>
        <end position="86"/>
    </location>
</feature>
<keyword evidence="4 7" id="KW-0812">Transmembrane</keyword>
<feature type="domain" description="YetF-like N-terminal transmembrane" evidence="9">
    <location>
        <begin position="24"/>
        <end position="83"/>
    </location>
</feature>
<evidence type="ECO:0000256" key="3">
    <source>
        <dbReference type="ARBA" id="ARBA00022475"/>
    </source>
</evidence>
<dbReference type="InterPro" id="IPR023090">
    <property type="entry name" value="UPF0702_alpha/beta_dom_sf"/>
</dbReference>
<feature type="transmembrane region" description="Helical" evidence="7">
    <location>
        <begin position="44"/>
        <end position="61"/>
    </location>
</feature>
<evidence type="ECO:0000256" key="1">
    <source>
        <dbReference type="ARBA" id="ARBA00004651"/>
    </source>
</evidence>
<evidence type="ECO:0000313" key="10">
    <source>
        <dbReference type="EMBL" id="AYN67458.1"/>
    </source>
</evidence>
<proteinExistence type="inferred from homology"/>
<evidence type="ECO:0000256" key="4">
    <source>
        <dbReference type="ARBA" id="ARBA00022692"/>
    </source>
</evidence>
<keyword evidence="11" id="KW-1185">Reference proteome</keyword>
<dbReference type="PANTHER" id="PTHR34582:SF6">
    <property type="entry name" value="UPF0702 TRANSMEMBRANE PROTEIN YCAP"/>
    <property type="match status" value="1"/>
</dbReference>
<dbReference type="EMBL" id="CP032050">
    <property type="protein sequence ID" value="AYN67458.1"/>
    <property type="molecule type" value="Genomic_DNA"/>
</dbReference>